<accession>H2J4V5</accession>
<dbReference type="InterPro" id="IPR032587">
    <property type="entry name" value="DUF4911"/>
</dbReference>
<dbReference type="Pfam" id="PF16256">
    <property type="entry name" value="DUF4911"/>
    <property type="match status" value="1"/>
</dbReference>
<evidence type="ECO:0008006" key="3">
    <source>
        <dbReference type="Google" id="ProtNLM"/>
    </source>
</evidence>
<dbReference type="HOGENOM" id="CLU_192806_0_0_0"/>
<reference evidence="2" key="2">
    <citation type="submission" date="2012-01" db="EMBL/GenBank/DDBJ databases">
        <title>Complete sequence of chromosome of Marinitoga piezophila KA3.</title>
        <authorList>
            <person name="Lucas S."/>
            <person name="Han J."/>
            <person name="Lapidus A."/>
            <person name="Cheng J.-F."/>
            <person name="Goodwin L."/>
            <person name="Pitluck S."/>
            <person name="Peters L."/>
            <person name="Mikhailova N."/>
            <person name="Teshima H."/>
            <person name="Detter J.C."/>
            <person name="Han C."/>
            <person name="Tapia R."/>
            <person name="Land M."/>
            <person name="Hauser L."/>
            <person name="Kyrpides N."/>
            <person name="Ivanova N."/>
            <person name="Pagani I."/>
            <person name="Jebbar M."/>
            <person name="Vannier P."/>
            <person name="Oger P."/>
            <person name="Cario A."/>
            <person name="Bartlett D."/>
            <person name="Noll K.M."/>
            <person name="Woyke T."/>
        </authorList>
    </citation>
    <scope>NUCLEOTIDE SEQUENCE [LARGE SCALE GENOMIC DNA]</scope>
    <source>
        <strain evidence="2">DSM 14283 / JCM 11233 / KA3</strain>
    </source>
</reference>
<dbReference type="Proteomes" id="UP000007161">
    <property type="component" value="Chromosome"/>
</dbReference>
<dbReference type="EMBL" id="CP003257">
    <property type="protein sequence ID" value="AEX84890.1"/>
    <property type="molecule type" value="Genomic_DNA"/>
</dbReference>
<dbReference type="STRING" id="443254.Marpi_0447"/>
<protein>
    <recommendedName>
        <fullName evidence="3">DUF4911 domain-containing protein</fullName>
    </recommendedName>
</protein>
<dbReference type="KEGG" id="mpz:Marpi_0447"/>
<organism evidence="1 2">
    <name type="scientific">Marinitoga piezophila (strain DSM 14283 / JCM 11233 / KA3)</name>
    <dbReference type="NCBI Taxonomy" id="443254"/>
    <lineage>
        <taxon>Bacteria</taxon>
        <taxon>Thermotogati</taxon>
        <taxon>Thermotogota</taxon>
        <taxon>Thermotogae</taxon>
        <taxon>Petrotogales</taxon>
        <taxon>Petrotogaceae</taxon>
        <taxon>Marinitoga</taxon>
    </lineage>
</organism>
<proteinExistence type="predicted"/>
<evidence type="ECO:0000313" key="2">
    <source>
        <dbReference type="Proteomes" id="UP000007161"/>
    </source>
</evidence>
<evidence type="ECO:0000313" key="1">
    <source>
        <dbReference type="EMBL" id="AEX84890.1"/>
    </source>
</evidence>
<gene>
    <name evidence="1" type="ordered locus">Marpi_0447</name>
</gene>
<reference evidence="1 2" key="1">
    <citation type="journal article" date="2012" name="J. Bacteriol.">
        <title>Complete Genome Sequence of the Thermophilic, Piezophilic, Heterotrophic Bacterium Marinitoga piezophila KA3.</title>
        <authorList>
            <person name="Lucas S."/>
            <person name="Han J."/>
            <person name="Lapidus A."/>
            <person name="Cheng J.F."/>
            <person name="Goodwin L.A."/>
            <person name="Pitluck S."/>
            <person name="Peters L."/>
            <person name="Mikhailova N."/>
            <person name="Teshima H."/>
            <person name="Detter J.C."/>
            <person name="Han C."/>
            <person name="Tapia R."/>
            <person name="Land M."/>
            <person name="Hauser L."/>
            <person name="Kyrpides N.C."/>
            <person name="Ivanova N."/>
            <person name="Pagani I."/>
            <person name="Vannier P."/>
            <person name="Oger P."/>
            <person name="Bartlett D.H."/>
            <person name="Noll K.M."/>
            <person name="Woyke T."/>
            <person name="Jebbar M."/>
        </authorList>
    </citation>
    <scope>NUCLEOTIDE SEQUENCE [LARGE SCALE GENOMIC DNA]</scope>
    <source>
        <strain evidence="2">DSM 14283 / JCM 11233 / KA3</strain>
    </source>
</reference>
<keyword evidence="2" id="KW-1185">Reference proteome</keyword>
<dbReference type="AlphaFoldDB" id="H2J4V5"/>
<sequence>MRKMNNSDVLEYDVYVKVKKEDIHLVTYLLESVDNLMNVRNVVENNMMKIICPKDTLDESLKLINSLKEMTDLEVVKIEPNNGEV</sequence>
<name>H2J4V5_MARPK</name>
<dbReference type="eggNOG" id="ENOG5033E8Z">
    <property type="taxonomic scope" value="Bacteria"/>
</dbReference>